<feature type="transmembrane region" description="Helical" evidence="1">
    <location>
        <begin position="50"/>
        <end position="74"/>
    </location>
</feature>
<evidence type="ECO:0000313" key="2">
    <source>
        <dbReference type="EMBL" id="GGC68760.1"/>
    </source>
</evidence>
<reference evidence="2" key="2">
    <citation type="submission" date="2020-09" db="EMBL/GenBank/DDBJ databases">
        <authorList>
            <person name="Sun Q."/>
            <person name="Zhou Y."/>
        </authorList>
    </citation>
    <scope>NUCLEOTIDE SEQUENCE</scope>
    <source>
        <strain evidence="2">CGMCC 1.10998</strain>
    </source>
</reference>
<accession>A0A916UEA9</accession>
<keyword evidence="1" id="KW-0812">Transmembrane</keyword>
<keyword evidence="3" id="KW-1185">Reference proteome</keyword>
<sequence>MQNIHYYSRPSKFRSVGYLAFALVGLAILNVVRSYHIAMCDVLSVCEVEAPLLFLMIPVLMAIGGLSMFIYQAYRDFIKHDYRERDAWE</sequence>
<dbReference type="AlphaFoldDB" id="A0A916UEA9"/>
<comment type="caution">
    <text evidence="2">The sequence shown here is derived from an EMBL/GenBank/DDBJ whole genome shotgun (WGS) entry which is preliminary data.</text>
</comment>
<evidence type="ECO:0000256" key="1">
    <source>
        <dbReference type="SAM" id="Phobius"/>
    </source>
</evidence>
<keyword evidence="1" id="KW-0472">Membrane</keyword>
<keyword evidence="1" id="KW-1133">Transmembrane helix</keyword>
<dbReference type="RefSeq" id="WP_188565261.1">
    <property type="nucleotide sequence ID" value="NZ_BMED01000001.1"/>
</dbReference>
<proteinExistence type="predicted"/>
<dbReference type="EMBL" id="BMED01000001">
    <property type="protein sequence ID" value="GGC68760.1"/>
    <property type="molecule type" value="Genomic_DNA"/>
</dbReference>
<reference evidence="2" key="1">
    <citation type="journal article" date="2014" name="Int. J. Syst. Evol. Microbiol.">
        <title>Complete genome sequence of Corynebacterium casei LMG S-19264T (=DSM 44701T), isolated from a smear-ripened cheese.</title>
        <authorList>
            <consortium name="US DOE Joint Genome Institute (JGI-PGF)"/>
            <person name="Walter F."/>
            <person name="Albersmeier A."/>
            <person name="Kalinowski J."/>
            <person name="Ruckert C."/>
        </authorList>
    </citation>
    <scope>NUCLEOTIDE SEQUENCE</scope>
    <source>
        <strain evidence="2">CGMCC 1.10998</strain>
    </source>
</reference>
<name>A0A916UEA9_9BURK</name>
<organism evidence="2 3">
    <name type="scientific">Undibacterium terreum</name>
    <dbReference type="NCBI Taxonomy" id="1224302"/>
    <lineage>
        <taxon>Bacteria</taxon>
        <taxon>Pseudomonadati</taxon>
        <taxon>Pseudomonadota</taxon>
        <taxon>Betaproteobacteria</taxon>
        <taxon>Burkholderiales</taxon>
        <taxon>Oxalobacteraceae</taxon>
        <taxon>Undibacterium</taxon>
    </lineage>
</organism>
<gene>
    <name evidence="2" type="ORF">GCM10011396_14700</name>
</gene>
<evidence type="ECO:0000313" key="3">
    <source>
        <dbReference type="Proteomes" id="UP000637423"/>
    </source>
</evidence>
<dbReference type="Proteomes" id="UP000637423">
    <property type="component" value="Unassembled WGS sequence"/>
</dbReference>
<protein>
    <submittedName>
        <fullName evidence="2">Uncharacterized protein</fullName>
    </submittedName>
</protein>